<dbReference type="Gene3D" id="1.10.287.950">
    <property type="entry name" value="Methyl-accepting chemotaxis protein"/>
    <property type="match status" value="1"/>
</dbReference>
<dbReference type="KEGG" id="acae:HYG86_02450"/>
<evidence type="ECO:0000256" key="2">
    <source>
        <dbReference type="PROSITE-ProRule" id="PRU00284"/>
    </source>
</evidence>
<dbReference type="EMBL" id="CP058559">
    <property type="protein sequence ID" value="QNO13695.1"/>
    <property type="molecule type" value="Genomic_DNA"/>
</dbReference>
<feature type="domain" description="Methyl-accepting transducer" evidence="3">
    <location>
        <begin position="93"/>
        <end position="284"/>
    </location>
</feature>
<dbReference type="AlphaFoldDB" id="A0A7G9W4T3"/>
<dbReference type="SUPFAM" id="SSF51735">
    <property type="entry name" value="NAD(P)-binding Rossmann-fold domains"/>
    <property type="match status" value="1"/>
</dbReference>
<protein>
    <recommendedName>
        <fullName evidence="3">Methyl-accepting transducer domain-containing protein</fullName>
    </recommendedName>
</protein>
<keyword evidence="5" id="KW-1185">Reference proteome</keyword>
<keyword evidence="1 2" id="KW-0807">Transducer</keyword>
<evidence type="ECO:0000313" key="4">
    <source>
        <dbReference type="EMBL" id="QNO13695.1"/>
    </source>
</evidence>
<evidence type="ECO:0000256" key="1">
    <source>
        <dbReference type="ARBA" id="ARBA00023224"/>
    </source>
</evidence>
<dbReference type="InterPro" id="IPR004089">
    <property type="entry name" value="MCPsignal_dom"/>
</dbReference>
<dbReference type="PANTHER" id="PTHR32089:SF112">
    <property type="entry name" value="LYSOZYME-LIKE PROTEIN-RELATED"/>
    <property type="match status" value="1"/>
</dbReference>
<dbReference type="RefSeq" id="WP_213167362.1">
    <property type="nucleotide sequence ID" value="NZ_CP058559.1"/>
</dbReference>
<evidence type="ECO:0000313" key="5">
    <source>
        <dbReference type="Proteomes" id="UP000516160"/>
    </source>
</evidence>
<dbReference type="SUPFAM" id="SSF58104">
    <property type="entry name" value="Methyl-accepting chemotaxis protein (MCP) signaling domain"/>
    <property type="match status" value="1"/>
</dbReference>
<dbReference type="Pfam" id="PF00015">
    <property type="entry name" value="MCPsignal"/>
    <property type="match status" value="1"/>
</dbReference>
<dbReference type="PROSITE" id="PS50111">
    <property type="entry name" value="CHEMOTAXIS_TRANSDUC_2"/>
    <property type="match status" value="1"/>
</dbReference>
<dbReference type="GO" id="GO:0016020">
    <property type="term" value="C:membrane"/>
    <property type="evidence" value="ECO:0007669"/>
    <property type="project" value="InterPro"/>
</dbReference>
<dbReference type="Proteomes" id="UP000516160">
    <property type="component" value="Chromosome"/>
</dbReference>
<reference evidence="4 5" key="1">
    <citation type="submission" date="2020-07" db="EMBL/GenBank/DDBJ databases">
        <title>Alkalicella. sp. LB2 genome.</title>
        <authorList>
            <person name="Postec A."/>
            <person name="Quemeneur M."/>
        </authorList>
    </citation>
    <scope>NUCLEOTIDE SEQUENCE [LARGE SCALE GENOMIC DNA]</scope>
    <source>
        <strain evidence="4 5">LB2</strain>
    </source>
</reference>
<gene>
    <name evidence="4" type="ORF">HYG86_02450</name>
</gene>
<dbReference type="InterPro" id="IPR036291">
    <property type="entry name" value="NAD(P)-bd_dom_sf"/>
</dbReference>
<dbReference type="GO" id="GO:0007165">
    <property type="term" value="P:signal transduction"/>
    <property type="evidence" value="ECO:0007669"/>
    <property type="project" value="UniProtKB-KW"/>
</dbReference>
<dbReference type="PANTHER" id="PTHR32089">
    <property type="entry name" value="METHYL-ACCEPTING CHEMOTAXIS PROTEIN MCPB"/>
    <property type="match status" value="1"/>
</dbReference>
<evidence type="ECO:0000259" key="3">
    <source>
        <dbReference type="PROSITE" id="PS50111"/>
    </source>
</evidence>
<proteinExistence type="predicted"/>
<organism evidence="4 5">
    <name type="scientific">Alkalicella caledoniensis</name>
    <dbReference type="NCBI Taxonomy" id="2731377"/>
    <lineage>
        <taxon>Bacteria</taxon>
        <taxon>Bacillati</taxon>
        <taxon>Bacillota</taxon>
        <taxon>Clostridia</taxon>
        <taxon>Eubacteriales</taxon>
        <taxon>Proteinivoracaceae</taxon>
        <taxon>Alkalicella</taxon>
    </lineage>
</organism>
<dbReference type="SMART" id="SM00283">
    <property type="entry name" value="MA"/>
    <property type="match status" value="1"/>
</dbReference>
<name>A0A7G9W4T3_ALKCA</name>
<accession>A0A7G9W4T3</accession>
<sequence length="284" mass="30668">MKVGIIGAGVGGTSILKILMELPTVNVAWIADLDQQAEGIKLAQKNSIETGGNFLDFVKHSIVDCIIEATGVDKVKKLLLENVDESITIIDGQAANLLMEIVSGRDNLIKELKQMSEKLEKDLTSLNDGIHKVEQSVEQIKISTSDLSDMGHTLVNESKNASEAIGKTQEILGFIKSISKQSKILGINSSIEAARAGDAGRGFGVVAEEIRKMAESSDTSVEEIQKVILEIQNNMGAVQRGINISTNVAQKQAMATEEAFNILHKLAKISEEIKDFAEEIVALN</sequence>